<gene>
    <name evidence="2" type="ORF">GCM10023184_33670</name>
</gene>
<name>A0ABP8HDL7_9BACT</name>
<dbReference type="RefSeq" id="WP_345256949.1">
    <property type="nucleotide sequence ID" value="NZ_BAABGY010000009.1"/>
</dbReference>
<keyword evidence="3" id="KW-1185">Reference proteome</keyword>
<dbReference type="SMART" id="SM00710">
    <property type="entry name" value="PbH1"/>
    <property type="match status" value="10"/>
</dbReference>
<dbReference type="InterPro" id="IPR013783">
    <property type="entry name" value="Ig-like_fold"/>
</dbReference>
<sequence length="4144" mass="417057">MNHLYMHQLLSALRPAKALTLVLLLSLAGLSAFAEGTPQVMPNSANGVGLYVNPSLSAGPYRNANSENRIRFLINDHTAENFYFGVRFYNRAATPAEVPVYFRILNSAGVAVAGPTQLSTAPGSAGRIETYAQAVAGPNYGSFTGGYTPRTFDPTVNGEYSIEFYESNDAGASALASQANFSIFFDLTVGNATQRLLGRVHSQAWSLITYSYNASNLPVPDLNVPMQSTFYGYTDDQTVSKVTFNDGFKPLAAVIAMNRYGAVYSASATEWYAGRRSQNTGATAPTFANGYKLFLTVPSNVYPRSAAPSTPTVNSITGCPGAYTINYTISATGDVAVLLDLNGTDGYQHGTSDRILNDTSRTAGTGSIAWDGRDGLGNLVSAASAEVTFYLRRGRTNLPIFDAEQNVNGFSVTGHEPVVYTPRLFWNDTILVSVGNCSINNGTENNTSNTTGKGVDSSVNGMAQVNLASYGFVGRGWNGSGNTGQVPSPANGLGTATSNNTLCDDYGNIRTLNTWWWANETSSGESSYALPDCRYIAGTVFNDVNAGTIGGTAISTASGTQLYVYIVNTVGNTVVAKQTLTNGSFAFGAQDGVNTTTSTYRLVLSTVNVNVGAATPASTLPTGWVSTGEGLRNSSGDGTGNGVYTIGSAISNYTYFDFGIEALPTPTALTTAASQSNPGGTNTVTIPAATFSGTDAVDVSGGQISYIHVTTFPTNTTTINFASAATTVNGAPGALSYNSGNFPAGGVFVATNTVGNPTSAITVDPVNGGVNVDITYKVVDQALQSSTGTGIARQPLTDITISGSVYNDPAAGTINGTLISSAGGPLFVNLVNTATNTVVSSKPVTGGTYSFSTADNLQNNVATYQLVLAGSATATTGTLPSPQWVNTAEGLTGTTGDGTANGAYSFGANVTANTVVDFGLDALPVPTALTTATSQTNPGGTNSVTVPAATFSGTDADAANGGTLSYLRVTALPTNATSITLTGSTTIGGPVTTSTYNSGNFPAGGVYVAVNTAGNPTTAVLVDPLNGAVNVDISYRLIDNAGKESTTSGVARQPLAELQISGSVYNDPDGGIINGTLRNNAGGPLFVNLVSGGSIVASKPVSAAGTYSFTTGDGLQGNVATYSLVLTRDAVTATSILPSAAFTYTAEGVAGTTGDGTANGVYTFGANVTNNAAIDFGIDALPTVTALNTATSQVNPGGTTAVTVPATTFSGADAGDLSGGQVSFIRITAFPANATTVSFASAATTLGGVAGPLSYNSGNFPAGGVYVATNSSGNPLTAITVDPVNGAVNVDFTYATIDNAGKQSAATGTARQPLTDLTISGTVYNDANAGIINGSPISNAGGPLYVNVINTDNNTVVASQLLTNGTFSFGTANGLQSNVTTYGVVLTTSATSTTAALPNPNTYVNTAEGVSGTTGDANANGRYLFGGALTSGAVIDFGIDALPTPAPLTTATSQVNPGGTATVTIPATTFSATDNVDISGGQVNYIHIISFPTNTTTVFFANAATSVNGTYGALSYTSATFPAGGVYVATNTVGNPTSAISVDPLNGAVNVDFTYNAIDNAGAESSTSGIARQPLTDLTISGSVYDDVNGGTINGDLISNAGGQLYVNLVNTANNTVVASKAVTNGTFSFSTADGLQNNVGTYNVVLAASASATTASLPTTGWVNMAEGITPAGDGAANGTYTFGANVTTSQVVNFAIEALPVPATLTTAAPQVNPGGTNTVTIPAATFSATDNGDISGGAVSYIHITAFPTNTTTVNFASAATSVNGTYGALSYNSGNFPAGGVYVATNTVGNPTSAITVDPVNGAVNVDFTYTAIDNSGKESVASGIARQPLTDLTISGTLFNDANGTKDGLINGTATGNPGGTLHYANLVNTATNQVVASQALPIAGGSTGTFSFGSANGVESGTSYAVVIATTNTATTGSVTTGWVNTAEDLSGNAGDGTANGIYTVGAITMPVVVNFGVNALPTVTSTTITAQANPGGNTPVTVPAASFASADADANGGIAYVRLTGFPTNANSITVIGSLTAGGPVITATYNSGNFPGSFYLATNNSGNLLPVDALKIDPADGAVSAVFPYSVIDIAGYESATTANTTVPFITGAISGTVYNDFNALADNLINGTGTNLAGQLYVNALNGSNVVVATAVVAADGTYVITGLGNGTYTLQLSNVQGTVTAAAPATTLPSGWAYVGEGTAAAGDGTPNGLQSVTLTSNGVAGANFGIDGKPVANSLVAATLVNPGGTNLVTIPAATFSGSDIDAAAGGEIEYVRITAFPTNATTITVTGSLSPGGLVTTTSYDVNTFPGSIYIATNDDGSLANANAFRVDPVNGAVTVVVSFKVIDNAGQESNNTATASQPLSDLLISGNVYNDVNAGIINGTLISNANGQLFVNLVDTTANTVVASKLLTDGTFAFGTANGVQNNVGSYKLVLAATAIATTPALPNAGWVNTAEGISGTSGDGAVNGAYSFGAVVTTSQTIDFGIDALPTAVTAVAASQTNPGGTNNVTIPATAFSGTDADAANGGILSYVLLTGFPTNATSITVTGATSIGGTVTTTTYTSGTFPTDGIYIATAANGNLSAANAVQVDPVNGAVTVVLPYAVIDNAGKRSANTATVSQPLTELTLSGNVYNDANGGNIDGNLISNAGGQLYVNLVNTANNSVVASKTLTNGTFTFTTADGLEADVTTYHLVLADEATATVPALPAPNAWANTAEGISGTAGDGIVNGRYVFGGAVTSGTVIDFGIDALPVPAIITTATTQVNPGGTTTVTIPATTFSAADNGDIAGGQVNYIRILSFPTNATTISFANAATSVNGTYGALSYNSGNFPAGGVYVATNTVGNPTGAITVDPVNGAVNVDIVYHAIDNAGKESTTTGTARQPLSDLLLTGNVYDDVNGGLIDGIRISNANGQLFVNLVDTALNLVIASKELTDGTFSFGTGNGLRSDVATYKLVLTNTAIATTAGLPSPLWVNTAEGLSGTNGDGSVNGGYATGIIAANTTVDFGIDARPIAVPVTVATPKVNPGGNIFIPIANNLPLASDPIDIAGGQVTYLRVLSLPVNATAVTVNSSTTLGGPLAVTTYTSGNFPAGGIYVATNATGSTLDSFYIDPVDGADTVRIQFRAIDQAGVESGNIGVGKIPISELTISGNVYNDVNGNTDGIINGALISNAGGPLYVNLVDGNTNTVVSSKPVAGGAFSFSTADGLRSDVTDYRLVLADDPGATAPALPNATAWLNTGEGLGTSADGLPNGRYTFSTVVTSPVTVSFGIDARPVPAPLTVAPSQQNPGGTAMITILATMFVANDNVDISGGEVRYIHIKSFPTHTTTVNFASAATTVDGTYGALSYTAATFPAGGVFLATNATGNPAGAITVDPTGGAGNIDFTFSAIDQAGAESVTTGIARQTLTDITITGTVYDDATAGIIDGTPTGSAGGQLYVNLVNTANNSVIATKTISNGTFSFGTADGILEGVTTYALVLTNAANSSTATLPSTGWVYTAEGLTGTNGDGTRNGTFAFGGALAATQVIDFGVDALPIPADNTAATQVNPGGTTLVTVPATAFSATDPDLAGGQVNYVHITAFPTNATSVTITSALNPGDPETTASYNAGNFPAGGIYIATAANGNLANATAVQVDPIDGAVTVDFTYTAVDNAGEEGIESATASQPFSTLLITGTLFNDFNGLTDGAINGIAAVGTGLYVNVLNASNAIVASTQIGADGTYSIGGLNPGDYTLVLTSDPASTTASVNAGWVITGEGVNTSADGTVNGRQLVSLVATNLSGLNFAVNSLPVADLKTYVVNPNTSNAVDTATVVSTANNANSYLWNVVLSGTADNGNTPGALTGSDANGNNGTALTLGANVNGVSVVIDPASYSGTRNGAAYANALMLEYNGIQLQPGGCQGGNAGNPGCALYNSTSGKWEIPAYDLAGLKLLIRNGTTTIAFDYAWKDAAGFTGSTNSYAVAFTQSLPVRLLTFTADKRGNTAALRWTAENEVNFEGYEVERSTDGRTFSRIGTVAGTNATTVATYNYNDDLSGITANRVYYRLKQVDVGGAFSYSPIVSIGLNNTAADVTEVRLMKNPVRSTQVRLQVKTTIAGTARFLVIDNGGRIVLSRQERLSSGTTALSLELPGFLANGTYTVVTEIGGATYPNKVLLDK</sequence>
<evidence type="ECO:0000313" key="3">
    <source>
        <dbReference type="Proteomes" id="UP001501725"/>
    </source>
</evidence>
<reference evidence="3" key="1">
    <citation type="journal article" date="2019" name="Int. J. Syst. Evol. Microbiol.">
        <title>The Global Catalogue of Microorganisms (GCM) 10K type strain sequencing project: providing services to taxonomists for standard genome sequencing and annotation.</title>
        <authorList>
            <consortium name="The Broad Institute Genomics Platform"/>
            <consortium name="The Broad Institute Genome Sequencing Center for Infectious Disease"/>
            <person name="Wu L."/>
            <person name="Ma J."/>
        </authorList>
    </citation>
    <scope>NUCLEOTIDE SEQUENCE [LARGE SCALE GENOMIC DNA]</scope>
    <source>
        <strain evidence="3">JCM 17919</strain>
    </source>
</reference>
<feature type="chain" id="PRO_5045117287" description="T9SS type B sorting domain-containing protein" evidence="1">
    <location>
        <begin position="35"/>
        <end position="4144"/>
    </location>
</feature>
<evidence type="ECO:0008006" key="4">
    <source>
        <dbReference type="Google" id="ProtNLM"/>
    </source>
</evidence>
<keyword evidence="1" id="KW-0732">Signal</keyword>
<dbReference type="EMBL" id="BAABGY010000009">
    <property type="protein sequence ID" value="GAA4337673.1"/>
    <property type="molecule type" value="Genomic_DNA"/>
</dbReference>
<dbReference type="Gene3D" id="2.60.40.10">
    <property type="entry name" value="Immunoglobulins"/>
    <property type="match status" value="3"/>
</dbReference>
<organism evidence="2 3">
    <name type="scientific">Flaviaesturariibacter amylovorans</name>
    <dbReference type="NCBI Taxonomy" id="1084520"/>
    <lineage>
        <taxon>Bacteria</taxon>
        <taxon>Pseudomonadati</taxon>
        <taxon>Bacteroidota</taxon>
        <taxon>Chitinophagia</taxon>
        <taxon>Chitinophagales</taxon>
        <taxon>Chitinophagaceae</taxon>
        <taxon>Flaviaestuariibacter</taxon>
    </lineage>
</organism>
<dbReference type="SUPFAM" id="SSF117074">
    <property type="entry name" value="Hypothetical protein PA1324"/>
    <property type="match status" value="2"/>
</dbReference>
<dbReference type="Proteomes" id="UP001501725">
    <property type="component" value="Unassembled WGS sequence"/>
</dbReference>
<protein>
    <recommendedName>
        <fullName evidence="4">T9SS type B sorting domain-containing protein</fullName>
    </recommendedName>
</protein>
<evidence type="ECO:0000313" key="2">
    <source>
        <dbReference type="EMBL" id="GAA4337673.1"/>
    </source>
</evidence>
<comment type="caution">
    <text evidence="2">The sequence shown here is derived from an EMBL/GenBank/DDBJ whole genome shotgun (WGS) entry which is preliminary data.</text>
</comment>
<feature type="signal peptide" evidence="1">
    <location>
        <begin position="1"/>
        <end position="34"/>
    </location>
</feature>
<proteinExistence type="predicted"/>
<dbReference type="InterPro" id="IPR006626">
    <property type="entry name" value="PbH1"/>
</dbReference>
<accession>A0ABP8HDL7</accession>
<evidence type="ECO:0000256" key="1">
    <source>
        <dbReference type="SAM" id="SignalP"/>
    </source>
</evidence>